<dbReference type="GO" id="GO:0046872">
    <property type="term" value="F:metal ion binding"/>
    <property type="evidence" value="ECO:0007669"/>
    <property type="project" value="UniProtKB-KW"/>
</dbReference>
<gene>
    <name evidence="12" type="ORF">KP79_PYT19505</name>
</gene>
<dbReference type="Proteomes" id="UP000242188">
    <property type="component" value="Unassembled WGS sequence"/>
</dbReference>
<organism evidence="12 13">
    <name type="scientific">Mizuhopecten yessoensis</name>
    <name type="common">Japanese scallop</name>
    <name type="synonym">Patinopecten yessoensis</name>
    <dbReference type="NCBI Taxonomy" id="6573"/>
    <lineage>
        <taxon>Eukaryota</taxon>
        <taxon>Metazoa</taxon>
        <taxon>Spiralia</taxon>
        <taxon>Lophotrochozoa</taxon>
        <taxon>Mollusca</taxon>
        <taxon>Bivalvia</taxon>
        <taxon>Autobranchia</taxon>
        <taxon>Pteriomorphia</taxon>
        <taxon>Pectinida</taxon>
        <taxon>Pectinoidea</taxon>
        <taxon>Pectinidae</taxon>
        <taxon>Mizuhopecten</taxon>
    </lineage>
</organism>
<feature type="binding site" evidence="8">
    <location>
        <position position="418"/>
    </location>
    <ligand>
        <name>Zn(2+)</name>
        <dbReference type="ChEBI" id="CHEBI:29105"/>
        <note>catalytic</note>
    </ligand>
</feature>
<feature type="transmembrane region" description="Helical" evidence="10">
    <location>
        <begin position="21"/>
        <end position="39"/>
    </location>
</feature>
<keyword evidence="10" id="KW-0472">Membrane</keyword>
<dbReference type="InterPro" id="IPR041645">
    <property type="entry name" value="ADAMTS_CR_2"/>
</dbReference>
<dbReference type="AlphaFoldDB" id="A0A210Q024"/>
<evidence type="ECO:0000256" key="1">
    <source>
        <dbReference type="ARBA" id="ARBA00022670"/>
    </source>
</evidence>
<feature type="compositionally biased region" description="Polar residues" evidence="9">
    <location>
        <begin position="901"/>
        <end position="912"/>
    </location>
</feature>
<dbReference type="GO" id="GO:0006509">
    <property type="term" value="P:membrane protein ectodomain proteolysis"/>
    <property type="evidence" value="ECO:0007669"/>
    <property type="project" value="TreeGrafter"/>
</dbReference>
<sequence length="984" mass="107887">MTLCRGCETDFRNMYGVKYICNLYYVLIYHLLLLCSYLHDCQALHKPTGLTYTYTERTDVHFTNIIYAKTEVRERRSAYGKRRTTDRLPNTLNAHFSVDDKNVDLRLYKNSKLSLDVPIYYHNATGITRHLADVPITSAFYQDVDNKASFHVECLNNIDGLTCTELELFGTFYIEDEFYILESETVSSSNYSDLANTTRPYNIYQPRVPLQFVNDHSNTEPLRGRSSPYSSTGRSKRATGRYTVELFVVTDYSVYKFWYDASTQTTNQGKRNDAINKIRTFVGFHINGIDARYESLLNAGFTIDVTFAGLYIAESAASSSWTETVKTDDGTVNVKTVINNFRLWVQSENQAGNIPEHDHAMLFSRYDFTSNGNSDNIGYAYQGAMCTPTSQSIVEDQFNFIVETTAAHELGHSFGAKHDGIDNECLADNTNIMSASSSAQTGNKARNPWIFSSCSAIEINSLLDNLNRNVNNCLLTTNSQTNPNELDPYLATEIGQMFDVNQQCVEAIGQGSYMCLQLYTDFETICTGLWCKSVTSTQCTLVLPADGTTCNTSKWCQQGSCVTSSNAPALPSTCLYGDSKGLVSTGYTCAGIGTTTPWSCYTHNSSCCETCQSIATGRNGCEYGDKTDCTAITSGAGCYYNQDLCCGTCENYKTGITGCDYGDRGDCTGLTASQCYAGNNTNICCQTCLAYYTGIPGCLYGDKATGCQVTRCSTYSQTNLNSCCYTCYAGTLPTTRGPVTQPLTTQAPVSTTKATVSTVPPETTGQQSTGSTINDTTIPVTTARPPANNLPAWIIPVAATACGIILLLVLVGAICYCQRARKPNKAKAPQRGSSTISRNEFGRARPESFSGIANIAYQAQTVPGTDPYNYISPVNVSGPRLSAISMKKPPPARPPPRRPTQPLSSINSSGGQHPSVIRSAGPHPTPPSSPHEYVEITNYEKLQARPSTMSRAYESLKHPNQGFAKASINAQQFQQYTNDGYNPT</sequence>
<keyword evidence="4 8" id="KW-0862">Zinc</keyword>
<dbReference type="PANTHER" id="PTHR11905:SF159">
    <property type="entry name" value="ADAM METALLOPROTEASE"/>
    <property type="match status" value="1"/>
</dbReference>
<dbReference type="Gene3D" id="3.40.1620.60">
    <property type="match status" value="1"/>
</dbReference>
<dbReference type="EMBL" id="NEDP02005319">
    <property type="protein sequence ID" value="OWF42100.1"/>
    <property type="molecule type" value="Genomic_DNA"/>
</dbReference>
<dbReference type="Pfam" id="PF17771">
    <property type="entry name" value="ADAMTS_CR_2"/>
    <property type="match status" value="1"/>
</dbReference>
<keyword evidence="2 8" id="KW-0479">Metal-binding</keyword>
<dbReference type="SUPFAM" id="SSF55486">
    <property type="entry name" value="Metalloproteases ('zincins'), catalytic domain"/>
    <property type="match status" value="1"/>
</dbReference>
<comment type="caution">
    <text evidence="12">The sequence shown here is derived from an EMBL/GenBank/DDBJ whole genome shotgun (WGS) entry which is preliminary data.</text>
</comment>
<name>A0A210Q024_MIZYE</name>
<keyword evidence="6" id="KW-1015">Disulfide bond</keyword>
<dbReference type="InterPro" id="IPR024079">
    <property type="entry name" value="MetalloPept_cat_dom_sf"/>
</dbReference>
<keyword evidence="1" id="KW-0645">Protease</keyword>
<evidence type="ECO:0000256" key="9">
    <source>
        <dbReference type="SAM" id="MobiDB-lite"/>
    </source>
</evidence>
<evidence type="ECO:0000256" key="10">
    <source>
        <dbReference type="SAM" id="Phobius"/>
    </source>
</evidence>
<keyword evidence="7" id="KW-0325">Glycoprotein</keyword>
<dbReference type="PROSITE" id="PS50215">
    <property type="entry name" value="ADAM_MEPRO"/>
    <property type="match status" value="1"/>
</dbReference>
<keyword evidence="5" id="KW-0482">Metalloprotease</keyword>
<comment type="caution">
    <text evidence="8">Lacks conserved residue(s) required for the propagation of feature annotation.</text>
</comment>
<protein>
    <submittedName>
        <fullName evidence="12">ADAM family mig-17</fullName>
    </submittedName>
</protein>
<feature type="region of interest" description="Disordered" evidence="9">
    <location>
        <begin position="824"/>
        <end position="843"/>
    </location>
</feature>
<dbReference type="Gene3D" id="3.40.390.10">
    <property type="entry name" value="Collagenase (Catalytic Domain)"/>
    <property type="match status" value="1"/>
</dbReference>
<reference evidence="12 13" key="1">
    <citation type="journal article" date="2017" name="Nat. Ecol. Evol.">
        <title>Scallop genome provides insights into evolution of bilaterian karyotype and development.</title>
        <authorList>
            <person name="Wang S."/>
            <person name="Zhang J."/>
            <person name="Jiao W."/>
            <person name="Li J."/>
            <person name="Xun X."/>
            <person name="Sun Y."/>
            <person name="Guo X."/>
            <person name="Huan P."/>
            <person name="Dong B."/>
            <person name="Zhang L."/>
            <person name="Hu X."/>
            <person name="Sun X."/>
            <person name="Wang J."/>
            <person name="Zhao C."/>
            <person name="Wang Y."/>
            <person name="Wang D."/>
            <person name="Huang X."/>
            <person name="Wang R."/>
            <person name="Lv J."/>
            <person name="Li Y."/>
            <person name="Zhang Z."/>
            <person name="Liu B."/>
            <person name="Lu W."/>
            <person name="Hui Y."/>
            <person name="Liang J."/>
            <person name="Zhou Z."/>
            <person name="Hou R."/>
            <person name="Li X."/>
            <person name="Liu Y."/>
            <person name="Li H."/>
            <person name="Ning X."/>
            <person name="Lin Y."/>
            <person name="Zhao L."/>
            <person name="Xing Q."/>
            <person name="Dou J."/>
            <person name="Li Y."/>
            <person name="Mao J."/>
            <person name="Guo H."/>
            <person name="Dou H."/>
            <person name="Li T."/>
            <person name="Mu C."/>
            <person name="Jiang W."/>
            <person name="Fu Q."/>
            <person name="Fu X."/>
            <person name="Miao Y."/>
            <person name="Liu J."/>
            <person name="Yu Q."/>
            <person name="Li R."/>
            <person name="Liao H."/>
            <person name="Li X."/>
            <person name="Kong Y."/>
            <person name="Jiang Z."/>
            <person name="Chourrout D."/>
            <person name="Li R."/>
            <person name="Bao Z."/>
        </authorList>
    </citation>
    <scope>NUCLEOTIDE SEQUENCE [LARGE SCALE GENOMIC DNA]</scope>
    <source>
        <strain evidence="12 13">PY_sf001</strain>
    </source>
</reference>
<dbReference type="Pfam" id="PF13688">
    <property type="entry name" value="Reprolysin_5"/>
    <property type="match status" value="1"/>
</dbReference>
<evidence type="ECO:0000256" key="8">
    <source>
        <dbReference type="PROSITE-ProRule" id="PRU00276"/>
    </source>
</evidence>
<evidence type="ECO:0000313" key="12">
    <source>
        <dbReference type="EMBL" id="OWF42100.1"/>
    </source>
</evidence>
<evidence type="ECO:0000256" key="5">
    <source>
        <dbReference type="ARBA" id="ARBA00023049"/>
    </source>
</evidence>
<accession>A0A210Q024</accession>
<feature type="binding site" evidence="8">
    <location>
        <position position="408"/>
    </location>
    <ligand>
        <name>Zn(2+)</name>
        <dbReference type="ChEBI" id="CHEBI:29105"/>
        <note>catalytic</note>
    </ligand>
</feature>
<keyword evidence="13" id="KW-1185">Reference proteome</keyword>
<feature type="region of interest" description="Disordered" evidence="9">
    <location>
        <begin position="881"/>
        <end position="933"/>
    </location>
</feature>
<dbReference type="PANTHER" id="PTHR11905">
    <property type="entry name" value="ADAM A DISINTEGRIN AND METALLOPROTEASE DOMAIN"/>
    <property type="match status" value="1"/>
</dbReference>
<evidence type="ECO:0000256" key="3">
    <source>
        <dbReference type="ARBA" id="ARBA00022801"/>
    </source>
</evidence>
<keyword evidence="10" id="KW-0812">Transmembrane</keyword>
<evidence type="ECO:0000256" key="7">
    <source>
        <dbReference type="ARBA" id="ARBA00023180"/>
    </source>
</evidence>
<feature type="transmembrane region" description="Helical" evidence="10">
    <location>
        <begin position="793"/>
        <end position="817"/>
    </location>
</feature>
<evidence type="ECO:0000313" key="13">
    <source>
        <dbReference type="Proteomes" id="UP000242188"/>
    </source>
</evidence>
<feature type="region of interest" description="Disordered" evidence="9">
    <location>
        <begin position="214"/>
        <end position="235"/>
    </location>
</feature>
<feature type="active site" evidence="8">
    <location>
        <position position="409"/>
    </location>
</feature>
<feature type="domain" description="Peptidase M12B" evidence="11">
    <location>
        <begin position="242"/>
        <end position="465"/>
    </location>
</feature>
<keyword evidence="10" id="KW-1133">Transmembrane helix</keyword>
<evidence type="ECO:0000256" key="2">
    <source>
        <dbReference type="ARBA" id="ARBA00022723"/>
    </source>
</evidence>
<proteinExistence type="predicted"/>
<feature type="region of interest" description="Disordered" evidence="9">
    <location>
        <begin position="751"/>
        <end position="779"/>
    </location>
</feature>
<feature type="compositionally biased region" description="Pro residues" evidence="9">
    <location>
        <begin position="888"/>
        <end position="899"/>
    </location>
</feature>
<feature type="binding site" evidence="8">
    <location>
        <position position="412"/>
    </location>
    <ligand>
        <name>Zn(2+)</name>
        <dbReference type="ChEBI" id="CHEBI:29105"/>
        <note>catalytic</note>
    </ligand>
</feature>
<dbReference type="InterPro" id="IPR001590">
    <property type="entry name" value="Peptidase_M12B"/>
</dbReference>
<keyword evidence="3" id="KW-0378">Hydrolase</keyword>
<evidence type="ECO:0000256" key="4">
    <source>
        <dbReference type="ARBA" id="ARBA00022833"/>
    </source>
</evidence>
<evidence type="ECO:0000259" key="11">
    <source>
        <dbReference type="PROSITE" id="PS50215"/>
    </source>
</evidence>
<dbReference type="GO" id="GO:0004222">
    <property type="term" value="F:metalloendopeptidase activity"/>
    <property type="evidence" value="ECO:0007669"/>
    <property type="project" value="InterPro"/>
</dbReference>
<evidence type="ECO:0000256" key="6">
    <source>
        <dbReference type="ARBA" id="ARBA00023157"/>
    </source>
</evidence>
<dbReference type="OrthoDB" id="6288176at2759"/>